<accession>Q314G1</accession>
<dbReference type="SUPFAM" id="SSF81606">
    <property type="entry name" value="PP2C-like"/>
    <property type="match status" value="1"/>
</dbReference>
<dbReference type="InterPro" id="IPR001932">
    <property type="entry name" value="PPM-type_phosphatase-like_dom"/>
</dbReference>
<evidence type="ECO:0000313" key="3">
    <source>
        <dbReference type="Proteomes" id="UP000002710"/>
    </source>
</evidence>
<dbReference type="AlphaFoldDB" id="Q314G1"/>
<reference evidence="2 3" key="1">
    <citation type="journal article" date="2011" name="J. Bacteriol.">
        <title>Complete genome sequence and updated annotation of Desulfovibrio alaskensis G20.</title>
        <authorList>
            <person name="Hauser L.J."/>
            <person name="Land M.L."/>
            <person name="Brown S.D."/>
            <person name="Larimer F."/>
            <person name="Keller K.L."/>
            <person name="Rapp-Giles B.J."/>
            <person name="Price M.N."/>
            <person name="Lin M."/>
            <person name="Bruce D.C."/>
            <person name="Detter J.C."/>
            <person name="Tapia R."/>
            <person name="Han C.S."/>
            <person name="Goodwin L.A."/>
            <person name="Cheng J.F."/>
            <person name="Pitluck S."/>
            <person name="Copeland A."/>
            <person name="Lucas S."/>
            <person name="Nolan M."/>
            <person name="Lapidus A.L."/>
            <person name="Palumbo A.V."/>
            <person name="Wall J.D."/>
        </authorList>
    </citation>
    <scope>NUCLEOTIDE SEQUENCE [LARGE SCALE GENOMIC DNA]</scope>
    <source>
        <strain evidence="3">ATCC BAA 1058 / DSM 17464 / G20</strain>
    </source>
</reference>
<organism evidence="2 3">
    <name type="scientific">Oleidesulfovibrio alaskensis (strain ATCC BAA-1058 / DSM 17464 / G20)</name>
    <name type="common">Desulfovibrio alaskensis</name>
    <dbReference type="NCBI Taxonomy" id="207559"/>
    <lineage>
        <taxon>Bacteria</taxon>
        <taxon>Pseudomonadati</taxon>
        <taxon>Thermodesulfobacteriota</taxon>
        <taxon>Desulfovibrionia</taxon>
        <taxon>Desulfovibrionales</taxon>
        <taxon>Desulfovibrionaceae</taxon>
        <taxon>Oleidesulfovibrio</taxon>
    </lineage>
</organism>
<feature type="domain" description="PPM-type phosphatase" evidence="1">
    <location>
        <begin position="55"/>
        <end position="261"/>
    </location>
</feature>
<keyword evidence="3" id="KW-1185">Reference proteome</keyword>
<evidence type="ECO:0000259" key="1">
    <source>
        <dbReference type="Pfam" id="PF13672"/>
    </source>
</evidence>
<dbReference type="HOGENOM" id="CLU_067299_2_0_7"/>
<dbReference type="InterPro" id="IPR036457">
    <property type="entry name" value="PPM-type-like_dom_sf"/>
</dbReference>
<protein>
    <recommendedName>
        <fullName evidence="1">PPM-type phosphatase domain-containing protein</fullName>
    </recommendedName>
</protein>
<dbReference type="Proteomes" id="UP000002710">
    <property type="component" value="Chromosome"/>
</dbReference>
<evidence type="ECO:0000313" key="2">
    <source>
        <dbReference type="EMBL" id="ABB37685.1"/>
    </source>
</evidence>
<dbReference type="RefSeq" id="WP_011366932.1">
    <property type="nucleotide sequence ID" value="NC_007519.1"/>
</dbReference>
<dbReference type="Gene3D" id="3.60.40.10">
    <property type="entry name" value="PPM-type phosphatase domain"/>
    <property type="match status" value="1"/>
</dbReference>
<dbReference type="KEGG" id="dde:Dde_0884"/>
<name>Q314G1_OLEA2</name>
<dbReference type="eggNOG" id="COG0631">
    <property type="taxonomic scope" value="Bacteria"/>
</dbReference>
<gene>
    <name evidence="2" type="ordered locus">Dde_0884</name>
</gene>
<dbReference type="STRING" id="207559.Dde_0884"/>
<dbReference type="Pfam" id="PF13672">
    <property type="entry name" value="PP2C_2"/>
    <property type="match status" value="1"/>
</dbReference>
<sequence>MHRFFACDTVRSVFYTPPMDTLHTPRAKGSPSTAALFAPAQRSFNIRTVYSAGSGKENEDRLIAAGNSFAVVDGASSLDGTLYDGHTGAWNAACCVSAALERGFALQDEPSLTGIMQRANAYLARQMASYGIDTSAPQDRLRLWSASAAALRLTENSAQWAQIGDCRVMFIDTSGRWHMPARNYDHDRLTMIRWKQLSRAGVRDIRAALHDQIVSVRRSMNRTFGVLNGEPEMSRFLQYGEMSLDGIAHILLFTDGLSLPEAAPEYGTSFGDLARAYLTRGLEGLHRHIHALQSQDPDCRMFPRFKCHDDVAAVALTMQQAGT</sequence>
<dbReference type="EMBL" id="CP000112">
    <property type="protein sequence ID" value="ABB37685.1"/>
    <property type="molecule type" value="Genomic_DNA"/>
</dbReference>
<proteinExistence type="predicted"/>